<dbReference type="NCBIfam" id="TIGR01147">
    <property type="entry name" value="V_ATP_synt_G"/>
    <property type="match status" value="1"/>
</dbReference>
<comment type="caution">
    <text evidence="7">The sequence shown here is derived from an EMBL/GenBank/DDBJ whole genome shotgun (WGS) entry which is preliminary data.</text>
</comment>
<dbReference type="PANTHER" id="PTHR12713:SF11">
    <property type="entry name" value="V-TYPE PROTON ATPASE SUBUNIT G"/>
    <property type="match status" value="1"/>
</dbReference>
<evidence type="ECO:0000256" key="4">
    <source>
        <dbReference type="ARBA" id="ARBA00023065"/>
    </source>
</evidence>
<dbReference type="GO" id="GO:0016887">
    <property type="term" value="F:ATP hydrolysis activity"/>
    <property type="evidence" value="ECO:0007669"/>
    <property type="project" value="TreeGrafter"/>
</dbReference>
<proteinExistence type="inferred from homology"/>
<dbReference type="GO" id="GO:0046961">
    <property type="term" value="F:proton-transporting ATPase activity, rotational mechanism"/>
    <property type="evidence" value="ECO:0007669"/>
    <property type="project" value="InterPro"/>
</dbReference>
<comment type="similarity">
    <text evidence="1 5">Belongs to the V-ATPase G subunit family.</text>
</comment>
<keyword evidence="6" id="KW-0175">Coiled coil</keyword>
<keyword evidence="2 5" id="KW-0813">Transport</keyword>
<evidence type="ECO:0000256" key="3">
    <source>
        <dbReference type="ARBA" id="ARBA00022781"/>
    </source>
</evidence>
<organism evidence="7 8">
    <name type="scientific">Smittium simulii</name>
    <dbReference type="NCBI Taxonomy" id="133385"/>
    <lineage>
        <taxon>Eukaryota</taxon>
        <taxon>Fungi</taxon>
        <taxon>Fungi incertae sedis</taxon>
        <taxon>Zoopagomycota</taxon>
        <taxon>Kickxellomycotina</taxon>
        <taxon>Harpellomycetes</taxon>
        <taxon>Harpellales</taxon>
        <taxon>Legeriomycetaceae</taxon>
        <taxon>Smittium</taxon>
    </lineage>
</organism>
<evidence type="ECO:0000313" key="7">
    <source>
        <dbReference type="EMBL" id="PVU94342.1"/>
    </source>
</evidence>
<feature type="coiled-coil region" evidence="6">
    <location>
        <begin position="66"/>
        <end position="114"/>
    </location>
</feature>
<gene>
    <name evidence="7" type="ORF">BB561_002621</name>
</gene>
<dbReference type="OrthoDB" id="250802at2759"/>
<keyword evidence="8" id="KW-1185">Reference proteome</keyword>
<dbReference type="AlphaFoldDB" id="A0A2T9YPU3"/>
<keyword evidence="3 5" id="KW-0375">Hydrogen ion transport</keyword>
<comment type="subunit">
    <text evidence="5">V-ATPase is a heteromultimeric enzyme made up of two complexes: the ATP-hydrolytic V1 complex and the proton translocation V0 complex.</text>
</comment>
<comment type="function">
    <text evidence="5">Subunit of the V1 complex of vacuolar(H+)-ATPase (V-ATPase), a multisubunit enzyme composed of a peripheral complex (V1) that hydrolyzes ATP and a membrane integral complex (V0) that translocates protons. V-ATPase is responsible for acidifying and maintaining the pH of intracellular compartments and in some cell types, is targeted to the plasma membrane, where it is responsible for acidifying the extracellular environment.</text>
</comment>
<evidence type="ECO:0000256" key="5">
    <source>
        <dbReference type="RuleBase" id="RU364019"/>
    </source>
</evidence>
<accession>A0A2T9YPU3</accession>
<protein>
    <recommendedName>
        <fullName evidence="5">V-type proton ATPase subunit G</fullName>
    </recommendedName>
</protein>
<dbReference type="Gene3D" id="1.20.5.2950">
    <property type="match status" value="1"/>
</dbReference>
<dbReference type="EMBL" id="MBFR01000094">
    <property type="protein sequence ID" value="PVU94342.1"/>
    <property type="molecule type" value="Genomic_DNA"/>
</dbReference>
<dbReference type="InterPro" id="IPR005124">
    <property type="entry name" value="V-ATPase_G"/>
</dbReference>
<evidence type="ECO:0000256" key="2">
    <source>
        <dbReference type="ARBA" id="ARBA00022448"/>
    </source>
</evidence>
<evidence type="ECO:0000256" key="1">
    <source>
        <dbReference type="ARBA" id="ARBA00010066"/>
    </source>
</evidence>
<dbReference type="Pfam" id="PF03179">
    <property type="entry name" value="V-ATPase_G"/>
    <property type="match status" value="1"/>
</dbReference>
<dbReference type="STRING" id="133385.A0A2T9YPU3"/>
<dbReference type="GO" id="GO:0000221">
    <property type="term" value="C:vacuolar proton-transporting V-type ATPase, V1 domain"/>
    <property type="evidence" value="ECO:0007669"/>
    <property type="project" value="TreeGrafter"/>
</dbReference>
<keyword evidence="4 5" id="KW-0406">Ion transport</keyword>
<dbReference type="PANTHER" id="PTHR12713">
    <property type="entry name" value="VACUOLAR ATP SYNTHASE SUBUNIT G"/>
    <property type="match status" value="1"/>
</dbReference>
<evidence type="ECO:0000256" key="6">
    <source>
        <dbReference type="SAM" id="Coils"/>
    </source>
</evidence>
<reference evidence="7 8" key="1">
    <citation type="journal article" date="2018" name="MBio">
        <title>Comparative Genomics Reveals the Core Gene Toolbox for the Fungus-Insect Symbiosis.</title>
        <authorList>
            <person name="Wang Y."/>
            <person name="Stata M."/>
            <person name="Wang W."/>
            <person name="Stajich J.E."/>
            <person name="White M.M."/>
            <person name="Moncalvo J.M."/>
        </authorList>
    </citation>
    <scope>NUCLEOTIDE SEQUENCE [LARGE SCALE GENOMIC DNA]</scope>
    <source>
        <strain evidence="7 8">SWE-8-4</strain>
    </source>
</reference>
<dbReference type="Proteomes" id="UP000245383">
    <property type="component" value="Unassembled WGS sequence"/>
</dbReference>
<evidence type="ECO:0000313" key="8">
    <source>
        <dbReference type="Proteomes" id="UP000245383"/>
    </source>
</evidence>
<name>A0A2T9YPU3_9FUNG</name>
<sequence>MLYPLDVMPETELGKKSYIRSLCKRNDFEDNEYLIPSNTNNQGIQALFEAEKEASKIVEHARSYRLQRLKMARDEAALEIKEFQKEKNMELERLQLTKEEQAELEATMQAETDTKINEIMELYAKNKDAALDIIFDATVNDI</sequence>